<dbReference type="EMBL" id="JARBHB010000001">
    <property type="protein sequence ID" value="KAJ8896679.1"/>
    <property type="molecule type" value="Genomic_DNA"/>
</dbReference>
<name>A0ABQ9IKE2_9NEOP</name>
<reference evidence="1 2" key="1">
    <citation type="submission" date="2023-02" db="EMBL/GenBank/DDBJ databases">
        <title>LHISI_Scaffold_Assembly.</title>
        <authorList>
            <person name="Stuart O.P."/>
            <person name="Cleave R."/>
            <person name="Magrath M.J.L."/>
            <person name="Mikheyev A.S."/>
        </authorList>
    </citation>
    <scope>NUCLEOTIDE SEQUENCE [LARGE SCALE GENOMIC DNA]</scope>
    <source>
        <strain evidence="1">Daus_M_001</strain>
        <tissue evidence="1">Leg muscle</tissue>
    </source>
</reference>
<protein>
    <submittedName>
        <fullName evidence="1">Uncharacterized protein</fullName>
    </submittedName>
</protein>
<accession>A0ABQ9IKE2</accession>
<evidence type="ECO:0000313" key="1">
    <source>
        <dbReference type="EMBL" id="KAJ8896679.1"/>
    </source>
</evidence>
<sequence>MDRSGLNELMCTIYAPVSFDKMLQHHAFARVVRAHLLIQTALSNIILEQLDISVEEPRDATDIAKVSLWFASRSPFPVTDEIATGAVGNNEITCYDALAVDKQAIANVVCKHFTDVKLSRKDRALPLANMTCSVKMYDAKVAVDHFLIFQRISISKKTNDYLKTYLQHESASFPLDLFDKAGMRKTKKCAIYDIFEEREKNVDLHNFDIVMDGEYLLHKVGWRRGPTCLTIYQSYLDYILKYYSGKSCTVVFDSYSSTAKSTKDVEQT</sequence>
<organism evidence="1 2">
    <name type="scientific">Dryococelus australis</name>
    <dbReference type="NCBI Taxonomy" id="614101"/>
    <lineage>
        <taxon>Eukaryota</taxon>
        <taxon>Metazoa</taxon>
        <taxon>Ecdysozoa</taxon>
        <taxon>Arthropoda</taxon>
        <taxon>Hexapoda</taxon>
        <taxon>Insecta</taxon>
        <taxon>Pterygota</taxon>
        <taxon>Neoptera</taxon>
        <taxon>Polyneoptera</taxon>
        <taxon>Phasmatodea</taxon>
        <taxon>Verophasmatodea</taxon>
        <taxon>Anareolatae</taxon>
        <taxon>Phasmatidae</taxon>
        <taxon>Eurycanthinae</taxon>
        <taxon>Dryococelus</taxon>
    </lineage>
</organism>
<gene>
    <name evidence="1" type="ORF">PR048_002024</name>
</gene>
<dbReference type="Proteomes" id="UP001159363">
    <property type="component" value="Chromosome 1"/>
</dbReference>
<comment type="caution">
    <text evidence="1">The sequence shown here is derived from an EMBL/GenBank/DDBJ whole genome shotgun (WGS) entry which is preliminary data.</text>
</comment>
<keyword evidence="2" id="KW-1185">Reference proteome</keyword>
<evidence type="ECO:0000313" key="2">
    <source>
        <dbReference type="Proteomes" id="UP001159363"/>
    </source>
</evidence>
<proteinExistence type="predicted"/>